<proteinExistence type="predicted"/>
<evidence type="ECO:0000313" key="1">
    <source>
        <dbReference type="EMBL" id="KAE9409162.1"/>
    </source>
</evidence>
<dbReference type="OrthoDB" id="3182995at2759"/>
<keyword evidence="2" id="KW-1185">Reference proteome</keyword>
<reference evidence="1" key="1">
    <citation type="journal article" date="2019" name="Environ. Microbiol.">
        <title>Fungal ecological strategies reflected in gene transcription - a case study of two litter decomposers.</title>
        <authorList>
            <person name="Barbi F."/>
            <person name="Kohler A."/>
            <person name="Barry K."/>
            <person name="Baskaran P."/>
            <person name="Daum C."/>
            <person name="Fauchery L."/>
            <person name="Ihrmark K."/>
            <person name="Kuo A."/>
            <person name="LaButti K."/>
            <person name="Lipzen A."/>
            <person name="Morin E."/>
            <person name="Grigoriev I.V."/>
            <person name="Henrissat B."/>
            <person name="Lindahl B."/>
            <person name="Martin F."/>
        </authorList>
    </citation>
    <scope>NUCLEOTIDE SEQUENCE</scope>
    <source>
        <strain evidence="1">JB14</strain>
    </source>
</reference>
<evidence type="ECO:0008006" key="3">
    <source>
        <dbReference type="Google" id="ProtNLM"/>
    </source>
</evidence>
<dbReference type="InterPro" id="IPR011009">
    <property type="entry name" value="Kinase-like_dom_sf"/>
</dbReference>
<accession>A0A6A4IAI9</accession>
<name>A0A6A4IAI9_9AGAR</name>
<evidence type="ECO:0000313" key="2">
    <source>
        <dbReference type="Proteomes" id="UP000799118"/>
    </source>
</evidence>
<gene>
    <name evidence="1" type="ORF">BT96DRAFT_872549</name>
</gene>
<dbReference type="AlphaFoldDB" id="A0A6A4IAI9"/>
<dbReference type="Proteomes" id="UP000799118">
    <property type="component" value="Unassembled WGS sequence"/>
</dbReference>
<dbReference type="SUPFAM" id="SSF56112">
    <property type="entry name" value="Protein kinase-like (PK-like)"/>
    <property type="match status" value="1"/>
</dbReference>
<dbReference type="EMBL" id="ML769388">
    <property type="protein sequence ID" value="KAE9409162.1"/>
    <property type="molecule type" value="Genomic_DNA"/>
</dbReference>
<sequence length="228" mass="25266">MTTLQLILNHNQTYDLWSWESHPVVHQTARLTKQSLSSRGSVRVALLGPRGEEPKLTAIVKMAQGRNQVTALEKEYRVYTHKLKHLQGSVVPHCYGLFKGKINGEDFACLLLEYCRSPLNFTLADRNREVMLAVCKLHQAGILHGSLDDAHHIVGAGTGIRIVDFSDVLEDHHCVGAIPLLTHPNAVVASRNGCPELVLVEKIYGIVDLLASHRGPVVPPPPRFNTWA</sequence>
<protein>
    <recommendedName>
        <fullName evidence="3">Protein kinase domain-containing protein</fullName>
    </recommendedName>
</protein>
<organism evidence="1 2">
    <name type="scientific">Gymnopus androsaceus JB14</name>
    <dbReference type="NCBI Taxonomy" id="1447944"/>
    <lineage>
        <taxon>Eukaryota</taxon>
        <taxon>Fungi</taxon>
        <taxon>Dikarya</taxon>
        <taxon>Basidiomycota</taxon>
        <taxon>Agaricomycotina</taxon>
        <taxon>Agaricomycetes</taxon>
        <taxon>Agaricomycetidae</taxon>
        <taxon>Agaricales</taxon>
        <taxon>Marasmiineae</taxon>
        <taxon>Omphalotaceae</taxon>
        <taxon>Gymnopus</taxon>
    </lineage>
</organism>